<dbReference type="InterPro" id="IPR029069">
    <property type="entry name" value="HotDog_dom_sf"/>
</dbReference>
<organism evidence="1 2">
    <name type="scientific">Natronospirillum operosum</name>
    <dbReference type="NCBI Taxonomy" id="2759953"/>
    <lineage>
        <taxon>Bacteria</taxon>
        <taxon>Pseudomonadati</taxon>
        <taxon>Pseudomonadota</taxon>
        <taxon>Gammaproteobacteria</taxon>
        <taxon>Oceanospirillales</taxon>
        <taxon>Natronospirillaceae</taxon>
        <taxon>Natronospirillum</taxon>
    </lineage>
</organism>
<dbReference type="SUPFAM" id="SSF54637">
    <property type="entry name" value="Thioesterase/thiol ester dehydrase-isomerase"/>
    <property type="match status" value="1"/>
</dbReference>
<sequence>MNTQSASLFDRLSLEQAAHLQRTFTPEQVTQWCRLAGVERWPDQVPEPLIAGLFSCLLGMELPGPGTMYLKQRLDYVQPARLGEPLTASVTITQLRPDKALVDLDTLCTGATGQIICRGQALVLYRR</sequence>
<dbReference type="GO" id="GO:0019171">
    <property type="term" value="F:(3R)-hydroxyacyl-[acyl-carrier-protein] dehydratase activity"/>
    <property type="evidence" value="ECO:0007669"/>
    <property type="project" value="TreeGrafter"/>
</dbReference>
<evidence type="ECO:0000313" key="2">
    <source>
        <dbReference type="Proteomes" id="UP000297475"/>
    </source>
</evidence>
<evidence type="ECO:0000313" key="1">
    <source>
        <dbReference type="EMBL" id="TGG92410.1"/>
    </source>
</evidence>
<accession>A0A4Z0W5P2</accession>
<protein>
    <recommendedName>
        <fullName evidence="3">MaoC family dehydratase</fullName>
    </recommendedName>
</protein>
<evidence type="ECO:0008006" key="3">
    <source>
        <dbReference type="Google" id="ProtNLM"/>
    </source>
</evidence>
<name>A0A4Z0W5P2_9GAMM</name>
<reference evidence="1 2" key="1">
    <citation type="submission" date="2019-04" db="EMBL/GenBank/DDBJ databases">
        <title>Natronospirillum operosus gen. nov., sp. nov., a haloalkaliphilic satellite isolated from decaying biomass of laboratory culture of cyanobacterium Geitlerinema sp. and proposal of Natronospirillaceae fam. nov. and Saccharospirillaceae fam. nov.</title>
        <authorList>
            <person name="Kevbrin V."/>
            <person name="Boltyanskaya Y."/>
            <person name="Koziaeva V."/>
            <person name="Grouzdev D.S."/>
            <person name="Park M."/>
            <person name="Cho J."/>
        </authorList>
    </citation>
    <scope>NUCLEOTIDE SEQUENCE [LARGE SCALE GENOMIC DNA]</scope>
    <source>
        <strain evidence="1 2">G-116</strain>
    </source>
</reference>
<comment type="caution">
    <text evidence="1">The sequence shown here is derived from an EMBL/GenBank/DDBJ whole genome shotgun (WGS) entry which is preliminary data.</text>
</comment>
<dbReference type="Proteomes" id="UP000297475">
    <property type="component" value="Unassembled WGS sequence"/>
</dbReference>
<dbReference type="PANTHER" id="PTHR43437:SF3">
    <property type="entry name" value="HYDROXYACYL-THIOESTER DEHYDRATASE TYPE 2, MITOCHONDRIAL"/>
    <property type="match status" value="1"/>
</dbReference>
<gene>
    <name evidence="1" type="ORF">E4656_13110</name>
</gene>
<dbReference type="InterPro" id="IPR050965">
    <property type="entry name" value="UPF0336/Enoyl-CoA_hydratase"/>
</dbReference>
<dbReference type="OrthoDB" id="9801625at2"/>
<proteinExistence type="predicted"/>
<dbReference type="PANTHER" id="PTHR43437">
    <property type="entry name" value="HYDROXYACYL-THIOESTER DEHYDRATASE TYPE 2, MITOCHONDRIAL-RELATED"/>
    <property type="match status" value="1"/>
</dbReference>
<dbReference type="AlphaFoldDB" id="A0A4Z0W5P2"/>
<dbReference type="GO" id="GO:0006633">
    <property type="term" value="P:fatty acid biosynthetic process"/>
    <property type="evidence" value="ECO:0007669"/>
    <property type="project" value="TreeGrafter"/>
</dbReference>
<dbReference type="Gene3D" id="3.10.129.10">
    <property type="entry name" value="Hotdog Thioesterase"/>
    <property type="match status" value="1"/>
</dbReference>
<dbReference type="RefSeq" id="WP_135483744.1">
    <property type="nucleotide sequence ID" value="NZ_SRMF01000005.1"/>
</dbReference>
<dbReference type="EMBL" id="SRMF01000005">
    <property type="protein sequence ID" value="TGG92410.1"/>
    <property type="molecule type" value="Genomic_DNA"/>
</dbReference>
<keyword evidence="2" id="KW-1185">Reference proteome</keyword>